<feature type="repeat" description="PPR" evidence="2">
    <location>
        <begin position="177"/>
        <end position="207"/>
    </location>
</feature>
<dbReference type="InterPro" id="IPR046849">
    <property type="entry name" value="E2_motif"/>
</dbReference>
<feature type="domain" description="DYW" evidence="3">
    <location>
        <begin position="423"/>
        <end position="515"/>
    </location>
</feature>
<dbReference type="PANTHER" id="PTHR47926">
    <property type="entry name" value="PENTATRICOPEPTIDE REPEAT-CONTAINING PROTEIN"/>
    <property type="match status" value="1"/>
</dbReference>
<keyword evidence="5" id="KW-1185">Reference proteome</keyword>
<dbReference type="OrthoDB" id="185373at2759"/>
<dbReference type="FunFam" id="1.25.40.10:FF:000366">
    <property type="entry name" value="Pentatricopeptide (PPR) repeat-containing protein"/>
    <property type="match status" value="1"/>
</dbReference>
<evidence type="ECO:0000313" key="4">
    <source>
        <dbReference type="EMBL" id="KAF9613544.1"/>
    </source>
</evidence>
<keyword evidence="1" id="KW-0677">Repeat</keyword>
<dbReference type="Pfam" id="PF01535">
    <property type="entry name" value="PPR"/>
    <property type="match status" value="3"/>
</dbReference>
<dbReference type="GO" id="GO:0009451">
    <property type="term" value="P:RNA modification"/>
    <property type="evidence" value="ECO:0007669"/>
    <property type="project" value="InterPro"/>
</dbReference>
<dbReference type="PANTHER" id="PTHR47926:SF436">
    <property type="entry name" value="PENTATRICOPEPTIDE REPEAT-CONTAINING PROTEIN ELI1, CHLOROPLASTIC-LIKE ISOFORM X2"/>
    <property type="match status" value="1"/>
</dbReference>
<dbReference type="InterPro" id="IPR002885">
    <property type="entry name" value="PPR_rpt"/>
</dbReference>
<organism evidence="4 5">
    <name type="scientific">Coptis chinensis</name>
    <dbReference type="NCBI Taxonomy" id="261450"/>
    <lineage>
        <taxon>Eukaryota</taxon>
        <taxon>Viridiplantae</taxon>
        <taxon>Streptophyta</taxon>
        <taxon>Embryophyta</taxon>
        <taxon>Tracheophyta</taxon>
        <taxon>Spermatophyta</taxon>
        <taxon>Magnoliopsida</taxon>
        <taxon>Ranunculales</taxon>
        <taxon>Ranunculaceae</taxon>
        <taxon>Coptidoideae</taxon>
        <taxon>Coptis</taxon>
    </lineage>
</organism>
<dbReference type="Pfam" id="PF14432">
    <property type="entry name" value="DYW_deaminase"/>
    <property type="match status" value="1"/>
</dbReference>
<evidence type="ECO:0000313" key="5">
    <source>
        <dbReference type="Proteomes" id="UP000631114"/>
    </source>
</evidence>
<dbReference type="FunFam" id="1.25.40.10:FF:000031">
    <property type="entry name" value="Pentatricopeptide repeat-containing protein mitochondrial"/>
    <property type="match status" value="2"/>
</dbReference>
<feature type="repeat" description="PPR" evidence="2">
    <location>
        <begin position="5"/>
        <end position="39"/>
    </location>
</feature>
<dbReference type="AlphaFoldDB" id="A0A835IAD4"/>
<evidence type="ECO:0000256" key="2">
    <source>
        <dbReference type="PROSITE-ProRule" id="PRU00708"/>
    </source>
</evidence>
<comment type="caution">
    <text evidence="4">The sequence shown here is derived from an EMBL/GenBank/DDBJ whole genome shotgun (WGS) entry which is preliminary data.</text>
</comment>
<dbReference type="PROSITE" id="PS51375">
    <property type="entry name" value="PPR"/>
    <property type="match status" value="5"/>
</dbReference>
<dbReference type="Pfam" id="PF13041">
    <property type="entry name" value="PPR_2"/>
    <property type="match status" value="2"/>
</dbReference>
<dbReference type="Gene3D" id="1.25.40.10">
    <property type="entry name" value="Tetratricopeptide repeat domain"/>
    <property type="match status" value="4"/>
</dbReference>
<dbReference type="InterPro" id="IPR011990">
    <property type="entry name" value="TPR-like_helical_dom_sf"/>
</dbReference>
<evidence type="ECO:0000259" key="3">
    <source>
        <dbReference type="Pfam" id="PF14432"/>
    </source>
</evidence>
<dbReference type="InterPro" id="IPR046960">
    <property type="entry name" value="PPR_At4g14850-like_plant"/>
</dbReference>
<feature type="repeat" description="PPR" evidence="2">
    <location>
        <begin position="76"/>
        <end position="106"/>
    </location>
</feature>
<dbReference type="GO" id="GO:0003723">
    <property type="term" value="F:RNA binding"/>
    <property type="evidence" value="ECO:0007669"/>
    <property type="project" value="InterPro"/>
</dbReference>
<reference evidence="4 5" key="1">
    <citation type="submission" date="2020-10" db="EMBL/GenBank/DDBJ databases">
        <title>The Coptis chinensis genome and diversification of protoberbering-type alkaloids.</title>
        <authorList>
            <person name="Wang B."/>
            <person name="Shu S."/>
            <person name="Song C."/>
            <person name="Liu Y."/>
        </authorList>
    </citation>
    <scope>NUCLEOTIDE SEQUENCE [LARGE SCALE GENOMIC DNA]</scope>
    <source>
        <strain evidence="4">HL-2020</strain>
        <tissue evidence="4">Leaf</tissue>
    </source>
</reference>
<evidence type="ECO:0000256" key="1">
    <source>
        <dbReference type="ARBA" id="ARBA00022737"/>
    </source>
</evidence>
<dbReference type="InterPro" id="IPR032867">
    <property type="entry name" value="DYW_dom"/>
</dbReference>
<accession>A0A835IAD4</accession>
<protein>
    <recommendedName>
        <fullName evidence="3">DYW domain-containing protein</fullName>
    </recommendedName>
</protein>
<dbReference type="Pfam" id="PF20430">
    <property type="entry name" value="Eplus_motif"/>
    <property type="match status" value="1"/>
</dbReference>
<sequence length="515" mass="58013">MVEKTVVSWATMIGAYAQWGSASEAVELFQRMEYESVKPNEVILINVLTACAKVRNLEMVQWIHKYMEENGIGFNNVVLTTALMDVYCKCGCVSLARALFDEMPEKNLFCWNILINGHVEDSDYEEALSLFREMQLKGIRVDQVTMVSLVLACTHLGTLDVGKWLHAYIEKENIKVDVVLGTALVDMYAKCGSVESGLQVFEKMPKKDIMTWTAMIVGLAMSGHGKKALNFFYEMQRSGLKPDSVTFVGVLAACSHAGLVDEGYAQFNFMSIVYGIWPSIEHYGCMVDMLGRAGHIAEAEDLIGDMPMEPDYFVLGGLLGACRIYGNLEAAERTAQKLLELEPDNGGTYVLLSNIYSSLGKWDEAKRTRELMKQRNINKLPGCSLIEMDGVVHEFYKGDKLHPRSSEIYEMLEDMIRRLREAGHVPNKSEVLIDMDEEEKENALSLHSEKLAISFGLLSTAIGTPIRVVKNLRVCSDCHSATKIISKIYNREIILHDRNRFHRFKDGLCACNDFW</sequence>
<gene>
    <name evidence="4" type="ORF">IFM89_008672</name>
</gene>
<name>A0A835IAD4_9MAGN</name>
<dbReference type="EMBL" id="JADFTS010000003">
    <property type="protein sequence ID" value="KAF9613544.1"/>
    <property type="molecule type" value="Genomic_DNA"/>
</dbReference>
<proteinExistence type="predicted"/>
<feature type="repeat" description="PPR" evidence="2">
    <location>
        <begin position="208"/>
        <end position="242"/>
    </location>
</feature>
<feature type="repeat" description="PPR" evidence="2">
    <location>
        <begin position="107"/>
        <end position="141"/>
    </location>
</feature>
<dbReference type="NCBIfam" id="TIGR00756">
    <property type="entry name" value="PPR"/>
    <property type="match status" value="4"/>
</dbReference>
<dbReference type="SUPFAM" id="SSF48452">
    <property type="entry name" value="TPR-like"/>
    <property type="match status" value="1"/>
</dbReference>
<dbReference type="InterPro" id="IPR046848">
    <property type="entry name" value="E_motif"/>
</dbReference>
<dbReference type="Proteomes" id="UP000631114">
    <property type="component" value="Unassembled WGS sequence"/>
</dbReference>
<dbReference type="Pfam" id="PF20431">
    <property type="entry name" value="E_motif"/>
    <property type="match status" value="1"/>
</dbReference>
<dbReference type="GO" id="GO:0008270">
    <property type="term" value="F:zinc ion binding"/>
    <property type="evidence" value="ECO:0007669"/>
    <property type="project" value="InterPro"/>
</dbReference>